<organism evidence="1">
    <name type="scientific">Puccinia triticina (isolate 1-1 / race 1 (BBBD))</name>
    <name type="common">Brown leaf rust fungus</name>
    <dbReference type="NCBI Taxonomy" id="630390"/>
    <lineage>
        <taxon>Eukaryota</taxon>
        <taxon>Fungi</taxon>
        <taxon>Dikarya</taxon>
        <taxon>Basidiomycota</taxon>
        <taxon>Pucciniomycotina</taxon>
        <taxon>Pucciniomycetes</taxon>
        <taxon>Pucciniales</taxon>
        <taxon>Pucciniaceae</taxon>
        <taxon>Puccinia</taxon>
    </lineage>
</organism>
<gene>
    <name evidence="1" type="ORF">PTTG_09191</name>
</gene>
<name>A0A180GYP5_PUCT1</name>
<reference evidence="2 3" key="3">
    <citation type="journal article" date="2017" name="G3 (Bethesda)">
        <title>Comparative analysis highlights variable genome content of wheat rusts and divergence of the mating loci.</title>
        <authorList>
            <person name="Cuomo C.A."/>
            <person name="Bakkeren G."/>
            <person name="Khalil H.B."/>
            <person name="Panwar V."/>
            <person name="Joly D."/>
            <person name="Linning R."/>
            <person name="Sakthikumar S."/>
            <person name="Song X."/>
            <person name="Adiconis X."/>
            <person name="Fan L."/>
            <person name="Goldberg J.M."/>
            <person name="Levin J.Z."/>
            <person name="Young S."/>
            <person name="Zeng Q."/>
            <person name="Anikster Y."/>
            <person name="Bruce M."/>
            <person name="Wang M."/>
            <person name="Yin C."/>
            <person name="McCallum B."/>
            <person name="Szabo L.J."/>
            <person name="Hulbert S."/>
            <person name="Chen X."/>
            <person name="Fellers J.P."/>
        </authorList>
    </citation>
    <scope>NUCLEOTIDE SEQUENCE</scope>
    <source>
        <strain evidence="3">Isolate 1-1 / race 1 (BBBD)</strain>
        <strain evidence="2">isolate 1-1 / race 1 (BBBD)</strain>
    </source>
</reference>
<reference evidence="1" key="1">
    <citation type="submission" date="2009-11" db="EMBL/GenBank/DDBJ databases">
        <authorList>
            <consortium name="The Broad Institute Genome Sequencing Platform"/>
            <person name="Ward D."/>
            <person name="Feldgarden M."/>
            <person name="Earl A."/>
            <person name="Young S.K."/>
            <person name="Zeng Q."/>
            <person name="Koehrsen M."/>
            <person name="Alvarado L."/>
            <person name="Berlin A."/>
            <person name="Bochicchio J."/>
            <person name="Borenstein D."/>
            <person name="Chapman S.B."/>
            <person name="Chen Z."/>
            <person name="Engels R."/>
            <person name="Freedman E."/>
            <person name="Gellesch M."/>
            <person name="Goldberg J."/>
            <person name="Griggs A."/>
            <person name="Gujja S."/>
            <person name="Heilman E."/>
            <person name="Heiman D."/>
            <person name="Hepburn T."/>
            <person name="Howarth C."/>
            <person name="Jen D."/>
            <person name="Larson L."/>
            <person name="Lewis B."/>
            <person name="Mehta T."/>
            <person name="Park D."/>
            <person name="Pearson M."/>
            <person name="Roberts A."/>
            <person name="Saif S."/>
            <person name="Shea T."/>
            <person name="Shenoy N."/>
            <person name="Sisk P."/>
            <person name="Stolte C."/>
            <person name="Sykes S."/>
            <person name="Thomson T."/>
            <person name="Walk T."/>
            <person name="White J."/>
            <person name="Yandava C."/>
            <person name="Izard J."/>
            <person name="Baranova O.V."/>
            <person name="Blanton J.M."/>
            <person name="Tanner A.C."/>
            <person name="Dewhirst F.E."/>
            <person name="Haas B."/>
            <person name="Nusbaum C."/>
            <person name="Birren B."/>
        </authorList>
    </citation>
    <scope>NUCLEOTIDE SEQUENCE [LARGE SCALE GENOMIC DNA]</scope>
    <source>
        <strain evidence="1">1-1 BBBD Race 1</strain>
    </source>
</reference>
<protein>
    <submittedName>
        <fullName evidence="1 2">Uncharacterized protein</fullName>
    </submittedName>
</protein>
<keyword evidence="3" id="KW-1185">Reference proteome</keyword>
<dbReference type="VEuPathDB" id="FungiDB:PTTG_09191"/>
<accession>A0A180GYP5</accession>
<reference evidence="2" key="4">
    <citation type="submission" date="2025-05" db="UniProtKB">
        <authorList>
            <consortium name="EnsemblFungi"/>
        </authorList>
    </citation>
    <scope>IDENTIFICATION</scope>
    <source>
        <strain evidence="2">isolate 1-1 / race 1 (BBBD)</strain>
    </source>
</reference>
<evidence type="ECO:0000313" key="3">
    <source>
        <dbReference type="Proteomes" id="UP000005240"/>
    </source>
</evidence>
<reference evidence="1" key="2">
    <citation type="submission" date="2016-05" db="EMBL/GenBank/DDBJ databases">
        <title>Comparative analysis highlights variable genome content of wheat rusts and divergence of the mating loci.</title>
        <authorList>
            <person name="Cuomo C.A."/>
            <person name="Bakkeren G."/>
            <person name="Szabo L."/>
            <person name="Khalil H."/>
            <person name="Joly D."/>
            <person name="Goldberg J."/>
            <person name="Young S."/>
            <person name="Zeng Q."/>
            <person name="Fellers J."/>
        </authorList>
    </citation>
    <scope>NUCLEOTIDE SEQUENCE [LARGE SCALE GENOMIC DNA]</scope>
    <source>
        <strain evidence="1">1-1 BBBD Race 1</strain>
    </source>
</reference>
<dbReference type="EMBL" id="ADAS02000012">
    <property type="protein sequence ID" value="OAV97631.1"/>
    <property type="molecule type" value="Genomic_DNA"/>
</dbReference>
<dbReference type="Proteomes" id="UP000005240">
    <property type="component" value="Unassembled WGS sequence"/>
</dbReference>
<sequence length="182" mass="20095">MTKATSPPPSICGPQVYITTDIAEPVTPISSCPYLKRSKQSIPPYPHQPSRKTTNTTTATAMPLQACTIPPHWGDVNCRTERLYIVGFKASHTNLFYPATSINLAKLANDHAVRKDNLVIVKADLGKVVHDHVLIKQVIKFQTQQQELLQALPTNSIPPLWAQLLESSTMPLSLQLLSPKSH</sequence>
<dbReference type="AlphaFoldDB" id="A0A180GYP5"/>
<proteinExistence type="predicted"/>
<dbReference type="EnsemblFungi" id="PTTG_09191-t43_1">
    <property type="protein sequence ID" value="PTTG_09191-t43_1-p1"/>
    <property type="gene ID" value="PTTG_09191"/>
</dbReference>
<evidence type="ECO:0000313" key="2">
    <source>
        <dbReference type="EnsemblFungi" id="PTTG_09191-t43_1-p1"/>
    </source>
</evidence>
<evidence type="ECO:0000313" key="1">
    <source>
        <dbReference type="EMBL" id="OAV97631.1"/>
    </source>
</evidence>